<evidence type="ECO:0000313" key="1">
    <source>
        <dbReference type="EMBL" id="CAG8585071.1"/>
    </source>
</evidence>
<dbReference type="EMBL" id="CAJVPS010003238">
    <property type="protein sequence ID" value="CAG8585071.1"/>
    <property type="molecule type" value="Genomic_DNA"/>
</dbReference>
<gene>
    <name evidence="1" type="ORF">ALEPTO_LOCUS7445</name>
</gene>
<evidence type="ECO:0000313" key="2">
    <source>
        <dbReference type="Proteomes" id="UP000789508"/>
    </source>
</evidence>
<comment type="caution">
    <text evidence="1">The sequence shown here is derived from an EMBL/GenBank/DDBJ whole genome shotgun (WGS) entry which is preliminary data.</text>
</comment>
<name>A0A9N9G8T8_9GLOM</name>
<proteinExistence type="predicted"/>
<keyword evidence="2" id="KW-1185">Reference proteome</keyword>
<organism evidence="1 2">
    <name type="scientific">Ambispora leptoticha</name>
    <dbReference type="NCBI Taxonomy" id="144679"/>
    <lineage>
        <taxon>Eukaryota</taxon>
        <taxon>Fungi</taxon>
        <taxon>Fungi incertae sedis</taxon>
        <taxon>Mucoromycota</taxon>
        <taxon>Glomeromycotina</taxon>
        <taxon>Glomeromycetes</taxon>
        <taxon>Archaeosporales</taxon>
        <taxon>Ambisporaceae</taxon>
        <taxon>Ambispora</taxon>
    </lineage>
</organism>
<sequence>ETKGFKSERIIKLAMDKLISGKSFILWKKEFQNKISIMETLAIFGPYLYIDIMSQSRYTSHLITSYMHLCLDISEDHEYIITLISSESVLTEATLKKDIVEAGYHKELTARLLLLKAWNDYSKKKYLYGTDIDNNYSCFVTLNEFL</sequence>
<dbReference type="PANTHER" id="PTHR33266:SF1">
    <property type="entry name" value="F-BOX DOMAIN-CONTAINING PROTEIN"/>
    <property type="match status" value="1"/>
</dbReference>
<dbReference type="Proteomes" id="UP000789508">
    <property type="component" value="Unassembled WGS sequence"/>
</dbReference>
<feature type="non-terminal residue" evidence="1">
    <location>
        <position position="146"/>
    </location>
</feature>
<accession>A0A9N9G8T8</accession>
<dbReference type="AlphaFoldDB" id="A0A9N9G8T8"/>
<protein>
    <submittedName>
        <fullName evidence="1">8580_t:CDS:1</fullName>
    </submittedName>
</protein>
<dbReference type="OrthoDB" id="107110at2759"/>
<dbReference type="PANTHER" id="PTHR33266">
    <property type="entry name" value="CHROMOSOME 15, WHOLE GENOME SHOTGUN SEQUENCE"/>
    <property type="match status" value="1"/>
</dbReference>
<reference evidence="1" key="1">
    <citation type="submission" date="2021-06" db="EMBL/GenBank/DDBJ databases">
        <authorList>
            <person name="Kallberg Y."/>
            <person name="Tangrot J."/>
            <person name="Rosling A."/>
        </authorList>
    </citation>
    <scope>NUCLEOTIDE SEQUENCE</scope>
    <source>
        <strain evidence="1">FL130A</strain>
    </source>
</reference>